<protein>
    <recommendedName>
        <fullName evidence="2">histidine--tRNA ligase</fullName>
        <ecNumber evidence="2">6.1.1.21</ecNumber>
    </recommendedName>
    <alternativeName>
        <fullName evidence="4">Histidyl-tRNA synthetase</fullName>
    </alternativeName>
</protein>
<gene>
    <name evidence="7" type="ORF">LCMiAC01_04010</name>
</gene>
<dbReference type="InterPro" id="IPR041715">
    <property type="entry name" value="HisRS-like_core"/>
</dbReference>
<dbReference type="InterPro" id="IPR004516">
    <property type="entry name" value="HisRS/HisZ"/>
</dbReference>
<dbReference type="InterPro" id="IPR006195">
    <property type="entry name" value="aa-tRNA-synth_II"/>
</dbReference>
<dbReference type="SUPFAM" id="SSF55681">
    <property type="entry name" value="Class II aaRS and biotin synthetases"/>
    <property type="match status" value="1"/>
</dbReference>
<reference evidence="7" key="1">
    <citation type="journal article" date="2019" name="MBio">
        <title>Virus Genomes from Deep Sea Sediments Expand the Ocean Megavirome and Support Independent Origins of Viral Gigantism.</title>
        <authorList>
            <person name="Backstrom D."/>
            <person name="Yutin N."/>
            <person name="Jorgensen S.L."/>
            <person name="Dharamshi J."/>
            <person name="Homa F."/>
            <person name="Zaremba-Niedwiedzka K."/>
            <person name="Spang A."/>
            <person name="Wolf Y.I."/>
            <person name="Koonin E.V."/>
            <person name="Ettema T.J."/>
        </authorList>
    </citation>
    <scope>NUCLEOTIDE SEQUENCE</scope>
</reference>
<evidence type="ECO:0000256" key="1">
    <source>
        <dbReference type="ARBA" id="ARBA00008226"/>
    </source>
</evidence>
<dbReference type="Gene3D" id="3.40.50.800">
    <property type="entry name" value="Anticodon-binding domain"/>
    <property type="match status" value="1"/>
</dbReference>
<evidence type="ECO:0000256" key="3">
    <source>
        <dbReference type="ARBA" id="ARBA00022741"/>
    </source>
</evidence>
<dbReference type="PROSITE" id="PS50862">
    <property type="entry name" value="AA_TRNA_LIGASE_II"/>
    <property type="match status" value="1"/>
</dbReference>
<organism evidence="7">
    <name type="scientific">Mimivirus LCMiAC01</name>
    <dbReference type="NCBI Taxonomy" id="2506608"/>
    <lineage>
        <taxon>Viruses</taxon>
        <taxon>Varidnaviria</taxon>
        <taxon>Bamfordvirae</taxon>
        <taxon>Nucleocytoviricota</taxon>
        <taxon>Megaviricetes</taxon>
        <taxon>Imitervirales</taxon>
        <taxon>Mimiviridae</taxon>
        <taxon>Klosneuvirinae</taxon>
    </lineage>
</organism>
<dbReference type="PIRSF" id="PIRSF001549">
    <property type="entry name" value="His-tRNA_synth"/>
    <property type="match status" value="1"/>
</dbReference>
<dbReference type="Pfam" id="PF03129">
    <property type="entry name" value="HGTP_anticodon"/>
    <property type="match status" value="1"/>
</dbReference>
<dbReference type="InterPro" id="IPR015807">
    <property type="entry name" value="His-tRNA-ligase"/>
</dbReference>
<dbReference type="Gene3D" id="3.30.930.10">
    <property type="entry name" value="Bira Bifunctional Protein, Domain 2"/>
    <property type="match status" value="1"/>
</dbReference>
<evidence type="ECO:0000313" key="7">
    <source>
        <dbReference type="EMBL" id="QBK88723.1"/>
    </source>
</evidence>
<keyword evidence="7" id="KW-0030">Aminoacyl-tRNA synthetase</keyword>
<dbReference type="InterPro" id="IPR004154">
    <property type="entry name" value="Anticodon-bd"/>
</dbReference>
<dbReference type="EC" id="6.1.1.21" evidence="2"/>
<comment type="similarity">
    <text evidence="1">Belongs to the class-II aminoacyl-tRNA synthetase family.</text>
</comment>
<comment type="catalytic activity">
    <reaction evidence="5">
        <text>tRNA(His) + L-histidine + ATP = L-histidyl-tRNA(His) + AMP + diphosphate + H(+)</text>
        <dbReference type="Rhea" id="RHEA:17313"/>
        <dbReference type="Rhea" id="RHEA-COMP:9665"/>
        <dbReference type="Rhea" id="RHEA-COMP:9689"/>
        <dbReference type="ChEBI" id="CHEBI:15378"/>
        <dbReference type="ChEBI" id="CHEBI:30616"/>
        <dbReference type="ChEBI" id="CHEBI:33019"/>
        <dbReference type="ChEBI" id="CHEBI:57595"/>
        <dbReference type="ChEBI" id="CHEBI:78442"/>
        <dbReference type="ChEBI" id="CHEBI:78527"/>
        <dbReference type="ChEBI" id="CHEBI:456215"/>
        <dbReference type="EC" id="6.1.1.21"/>
    </reaction>
</comment>
<name>A0A481YZQ1_9VIRU</name>
<dbReference type="Pfam" id="PF13393">
    <property type="entry name" value="tRNA-synt_His"/>
    <property type="match status" value="1"/>
</dbReference>
<evidence type="ECO:0000256" key="4">
    <source>
        <dbReference type="ARBA" id="ARBA00030619"/>
    </source>
</evidence>
<dbReference type="CDD" id="cd00773">
    <property type="entry name" value="HisRS-like_core"/>
    <property type="match status" value="1"/>
</dbReference>
<dbReference type="SUPFAM" id="SSF52954">
    <property type="entry name" value="Class II aaRS ABD-related"/>
    <property type="match status" value="1"/>
</dbReference>
<dbReference type="PANTHER" id="PTHR43707:SF1">
    <property type="entry name" value="HISTIDINE--TRNA LIGASE, MITOCHONDRIAL-RELATED"/>
    <property type="match status" value="1"/>
</dbReference>
<accession>A0A481YZQ1</accession>
<sequence>MNTDIPLYPVAGTRDFYPDAMALRNWLFSKWIYVAELYGYKQYDAPILEHTVLYTRKGGDDITNEMYAFKDRRDIDVCLRPEMTPSCVRMVINTIKKLSLPIRWFSTPQCWRYETTTRGRKREHYQWNVDNFGGPKIKTESEIIAMIVRFFRSVNLTSEDVVIKISNRMILQTIISSYGIDNETIIKKIFNVIDKLHKLSKDDIVLKLINDIGLSKNIVDAIFSVMSITSINKLEQYIKSDDLIYIELKKTFELFKEYGIADWVQLDLSIVRGLSYYTGIVFEAFFKHTTIQRSICGGGRYDNLMQKYGYPTMVPAVGFGLGDVVIMEGLKELQKLPHLSTFVEYCIVPYNKELYGTAVHIGERIIDKGKKINIYMSDKIKLRTAFRYADMIGASYVILIAPKEIANNEIVIKDLRHIEKNSKEQTVMSIDKFITSLL</sequence>
<dbReference type="PANTHER" id="PTHR43707">
    <property type="entry name" value="HISTIDYL-TRNA SYNTHETASE"/>
    <property type="match status" value="1"/>
</dbReference>
<evidence type="ECO:0000256" key="2">
    <source>
        <dbReference type="ARBA" id="ARBA00012815"/>
    </source>
</evidence>
<dbReference type="HAMAP" id="MF_00127">
    <property type="entry name" value="His_tRNA_synth"/>
    <property type="match status" value="1"/>
</dbReference>
<evidence type="ECO:0000256" key="5">
    <source>
        <dbReference type="ARBA" id="ARBA00047639"/>
    </source>
</evidence>
<dbReference type="EMBL" id="MK500396">
    <property type="protein sequence ID" value="QBK88723.1"/>
    <property type="molecule type" value="Genomic_DNA"/>
</dbReference>
<dbReference type="GO" id="GO:0005524">
    <property type="term" value="F:ATP binding"/>
    <property type="evidence" value="ECO:0007669"/>
    <property type="project" value="InterPro"/>
</dbReference>
<proteinExistence type="inferred from homology"/>
<dbReference type="InterPro" id="IPR045864">
    <property type="entry name" value="aa-tRNA-synth_II/BPL/LPL"/>
</dbReference>
<dbReference type="NCBIfam" id="TIGR00442">
    <property type="entry name" value="hisS"/>
    <property type="match status" value="1"/>
</dbReference>
<keyword evidence="3" id="KW-0547">Nucleotide-binding</keyword>
<keyword evidence="7" id="KW-0436">Ligase</keyword>
<feature type="domain" description="Aminoacyl-transfer RNA synthetases class-II family profile" evidence="6">
    <location>
        <begin position="12"/>
        <end position="349"/>
    </location>
</feature>
<dbReference type="GO" id="GO:0004821">
    <property type="term" value="F:histidine-tRNA ligase activity"/>
    <property type="evidence" value="ECO:0007669"/>
    <property type="project" value="UniProtKB-EC"/>
</dbReference>
<dbReference type="InterPro" id="IPR036621">
    <property type="entry name" value="Anticodon-bd_dom_sf"/>
</dbReference>
<evidence type="ECO:0000259" key="6">
    <source>
        <dbReference type="PROSITE" id="PS50862"/>
    </source>
</evidence>